<accession>A0A2T3KMX9</accession>
<reference evidence="1 2" key="1">
    <citation type="submission" date="2018-01" db="EMBL/GenBank/DDBJ databases">
        <title>Whole genome sequencing of Histamine producing bacteria.</title>
        <authorList>
            <person name="Butler K."/>
        </authorList>
    </citation>
    <scope>NUCLEOTIDE SEQUENCE [LARGE SCALE GENOMIC DNA]</scope>
    <source>
        <strain evidence="1 2">FS-7.2</strain>
    </source>
</reference>
<proteinExistence type="predicted"/>
<protein>
    <submittedName>
        <fullName evidence="1">Uncharacterized protein</fullName>
    </submittedName>
</protein>
<dbReference type="Proteomes" id="UP000241426">
    <property type="component" value="Unassembled WGS sequence"/>
</dbReference>
<dbReference type="AlphaFoldDB" id="A0A2T3KMX9"/>
<evidence type="ECO:0000313" key="1">
    <source>
        <dbReference type="EMBL" id="PSV01132.1"/>
    </source>
</evidence>
<dbReference type="EMBL" id="PYNF01000002">
    <property type="protein sequence ID" value="PSV01132.1"/>
    <property type="molecule type" value="Genomic_DNA"/>
</dbReference>
<organism evidence="1 2">
    <name type="scientific">Photobacterium kishitanii</name>
    <dbReference type="NCBI Taxonomy" id="318456"/>
    <lineage>
        <taxon>Bacteria</taxon>
        <taxon>Pseudomonadati</taxon>
        <taxon>Pseudomonadota</taxon>
        <taxon>Gammaproteobacteria</taxon>
        <taxon>Vibrionales</taxon>
        <taxon>Vibrionaceae</taxon>
        <taxon>Photobacterium</taxon>
    </lineage>
</organism>
<comment type="caution">
    <text evidence="1">The sequence shown here is derived from an EMBL/GenBank/DDBJ whole genome shotgun (WGS) entry which is preliminary data.</text>
</comment>
<sequence length="129" mass="14286">MAIWGNGESNIIGKSGGQLDCYSIFRSGWDEGAAYNELFVRTLSSERDFFVGSGASIPIVDMVGENESIAVISNSLKYHLSSCGVDWGDYLISKGNLALMSEDYFLSDLYQQIEKKPVSTNDLFCFVKR</sequence>
<name>A0A2T3KMX9_9GAMM</name>
<gene>
    <name evidence="1" type="ORF">C9J27_03675</name>
</gene>
<evidence type="ECO:0000313" key="2">
    <source>
        <dbReference type="Proteomes" id="UP000241426"/>
    </source>
</evidence>